<feature type="compositionally biased region" description="Low complexity" evidence="1">
    <location>
        <begin position="116"/>
        <end position="128"/>
    </location>
</feature>
<gene>
    <name evidence="2" type="ORF">BDK51DRAFT_27696</name>
</gene>
<name>A0A4P9WIJ9_9FUNG</name>
<keyword evidence="3" id="KW-1185">Reference proteome</keyword>
<feature type="region of interest" description="Disordered" evidence="1">
    <location>
        <begin position="179"/>
        <end position="289"/>
    </location>
</feature>
<feature type="compositionally biased region" description="Basic and acidic residues" evidence="1">
    <location>
        <begin position="74"/>
        <end position="89"/>
    </location>
</feature>
<evidence type="ECO:0000313" key="3">
    <source>
        <dbReference type="Proteomes" id="UP000269721"/>
    </source>
</evidence>
<feature type="compositionally biased region" description="Polar residues" evidence="1">
    <location>
        <begin position="245"/>
        <end position="255"/>
    </location>
</feature>
<feature type="compositionally biased region" description="Polar residues" evidence="1">
    <location>
        <begin position="105"/>
        <end position="115"/>
    </location>
</feature>
<feature type="region of interest" description="Disordered" evidence="1">
    <location>
        <begin position="53"/>
        <end position="145"/>
    </location>
</feature>
<dbReference type="EMBL" id="KZ994883">
    <property type="protein sequence ID" value="RKO91835.1"/>
    <property type="molecule type" value="Genomic_DNA"/>
</dbReference>
<feature type="compositionally biased region" description="Polar residues" evidence="1">
    <location>
        <begin position="216"/>
        <end position="229"/>
    </location>
</feature>
<reference evidence="3" key="1">
    <citation type="journal article" date="2018" name="Nat. Microbiol.">
        <title>Leveraging single-cell genomics to expand the fungal tree of life.</title>
        <authorList>
            <person name="Ahrendt S.R."/>
            <person name="Quandt C.A."/>
            <person name="Ciobanu D."/>
            <person name="Clum A."/>
            <person name="Salamov A."/>
            <person name="Andreopoulos B."/>
            <person name="Cheng J.F."/>
            <person name="Woyke T."/>
            <person name="Pelin A."/>
            <person name="Henrissat B."/>
            <person name="Reynolds N.K."/>
            <person name="Benny G.L."/>
            <person name="Smith M.E."/>
            <person name="James T.Y."/>
            <person name="Grigoriev I.V."/>
        </authorList>
    </citation>
    <scope>NUCLEOTIDE SEQUENCE [LARGE SCALE GENOMIC DNA]</scope>
</reference>
<feature type="compositionally biased region" description="Low complexity" evidence="1">
    <location>
        <begin position="200"/>
        <end position="211"/>
    </location>
</feature>
<sequence length="518" mass="55546">MSMWNDKIKVLIASPPIRDPALVEQEHIAAIFSGLPIADVELACLPPPPLPRARASPLRHHRGKMPKSAPAASVKDKGQPSKWTSRESTVKSAPAATTAGKGNSKDQPSVLTSRETTAQTTAQTVATTKSKAKGRPSLLTLRDGRPTSAFAGAAAAKGKGKGQPFMWISREITAMYAPASTAKGKGKDQATASTKRETTAKYAPTAAAAAKGKAKSQLSTSTSREATTNAAPPAAAKGKGKGQPSTLTWRATTIKSAPAATEKSKGKGRPSASTSRESTSIAKGKDTSVVSSDGWGPIRDLIATEKGDTVQLREGLQVVSDMVDLREIAADINAVLNVSSLGALMRKEAGWPRLKGQTQPDLCSIFSWQRFDNTTVKQFVSTYRENVPTSLCAELAHFCEPILLWGWPDEPTSLNYRRKGTDHLDYTDDRFLMMDPLARRDMCDYAEVIAVFCFYLEWYKGIKLLRGLSWAQTSPPRTMRCGACLWGDLAGVEQGEGLVGLLVGAEKWAGASNEEIAE</sequence>
<dbReference type="AlphaFoldDB" id="A0A4P9WIJ9"/>
<organism evidence="2 3">
    <name type="scientific">Blyttiomyces helicus</name>
    <dbReference type="NCBI Taxonomy" id="388810"/>
    <lineage>
        <taxon>Eukaryota</taxon>
        <taxon>Fungi</taxon>
        <taxon>Fungi incertae sedis</taxon>
        <taxon>Chytridiomycota</taxon>
        <taxon>Chytridiomycota incertae sedis</taxon>
        <taxon>Chytridiomycetes</taxon>
        <taxon>Chytridiomycetes incertae sedis</taxon>
        <taxon>Blyttiomyces</taxon>
    </lineage>
</organism>
<dbReference type="Proteomes" id="UP000269721">
    <property type="component" value="Unassembled WGS sequence"/>
</dbReference>
<protein>
    <submittedName>
        <fullName evidence="2">Uncharacterized protein</fullName>
    </submittedName>
</protein>
<proteinExistence type="predicted"/>
<evidence type="ECO:0000256" key="1">
    <source>
        <dbReference type="SAM" id="MobiDB-lite"/>
    </source>
</evidence>
<evidence type="ECO:0000313" key="2">
    <source>
        <dbReference type="EMBL" id="RKO91835.1"/>
    </source>
</evidence>
<accession>A0A4P9WIJ9</accession>
<feature type="compositionally biased region" description="Polar residues" evidence="1">
    <location>
        <begin position="271"/>
        <end position="281"/>
    </location>
</feature>